<comment type="similarity">
    <text evidence="2">Belongs to the glycosyl hydrolase 81 family.</text>
</comment>
<evidence type="ECO:0000256" key="6">
    <source>
        <dbReference type="ARBA" id="ARBA00023295"/>
    </source>
</evidence>
<keyword evidence="8" id="KW-0624">Polysaccharide degradation</keyword>
<keyword evidence="6" id="KW-0326">Glycosidase</keyword>
<keyword evidence="7" id="KW-0961">Cell wall biogenesis/degradation</keyword>
<dbReference type="Gene3D" id="1.10.287.1170">
    <property type="entry name" value="glycoside hydrolase family 81 endo-[beta] glucanase"/>
    <property type="match status" value="1"/>
</dbReference>
<comment type="catalytic activity">
    <reaction evidence="1">
        <text>Hydrolysis of (1-&gt;3)-beta-D-glucosidic linkages in (1-&gt;3)-beta-D-glucans.</text>
        <dbReference type="EC" id="3.2.1.39"/>
    </reaction>
</comment>
<evidence type="ECO:0000259" key="9">
    <source>
        <dbReference type="Pfam" id="PF03639"/>
    </source>
</evidence>
<evidence type="ECO:0000256" key="1">
    <source>
        <dbReference type="ARBA" id="ARBA00000382"/>
    </source>
</evidence>
<dbReference type="FunFam" id="1.10.287.1170:FF:000001">
    <property type="entry name" value="Endo-1,3-beta-glucanase Engl1"/>
    <property type="match status" value="1"/>
</dbReference>
<dbReference type="GO" id="GO:0042973">
    <property type="term" value="F:glucan endo-1,3-beta-D-glucosidase activity"/>
    <property type="evidence" value="ECO:0007669"/>
    <property type="project" value="UniProtKB-EC"/>
</dbReference>
<evidence type="ECO:0000256" key="8">
    <source>
        <dbReference type="ARBA" id="ARBA00023326"/>
    </source>
</evidence>
<dbReference type="GO" id="GO:0009986">
    <property type="term" value="C:cell surface"/>
    <property type="evidence" value="ECO:0007669"/>
    <property type="project" value="TreeGrafter"/>
</dbReference>
<keyword evidence="5" id="KW-0119">Carbohydrate metabolism</keyword>
<accession>A0AAV5QY67</accession>
<gene>
    <name evidence="11" type="ORF">DAPK24_008110</name>
</gene>
<evidence type="ECO:0000313" key="12">
    <source>
        <dbReference type="Proteomes" id="UP001378960"/>
    </source>
</evidence>
<comment type="caution">
    <text evidence="11">The sequence shown here is derived from an EMBL/GenBank/DDBJ whole genome shotgun (WGS) entry which is preliminary data.</text>
</comment>
<proteinExistence type="inferred from homology"/>
<dbReference type="InterPro" id="IPR040451">
    <property type="entry name" value="GH81_N"/>
</dbReference>
<dbReference type="Gene3D" id="1.20.5.420">
    <property type="entry name" value="Immunoglobulin FC, subunit C"/>
    <property type="match status" value="1"/>
</dbReference>
<dbReference type="InterPro" id="IPR005200">
    <property type="entry name" value="Endo-beta-glucanase"/>
</dbReference>
<keyword evidence="12" id="KW-1185">Reference proteome</keyword>
<dbReference type="EC" id="3.2.1.39" evidence="3"/>
<dbReference type="PROSITE" id="PS52008">
    <property type="entry name" value="GH81"/>
    <property type="match status" value="1"/>
</dbReference>
<name>A0AAV5QY67_PICKL</name>
<feature type="domain" description="Glycosyl hydrolase family 81 C-terminal" evidence="10">
    <location>
        <begin position="354"/>
        <end position="707"/>
    </location>
</feature>
<dbReference type="GO" id="GO:0000272">
    <property type="term" value="P:polysaccharide catabolic process"/>
    <property type="evidence" value="ECO:0007669"/>
    <property type="project" value="UniProtKB-KW"/>
</dbReference>
<dbReference type="InterPro" id="IPR040720">
    <property type="entry name" value="GH81_C"/>
</dbReference>
<dbReference type="AlphaFoldDB" id="A0AAV5QY67"/>
<keyword evidence="4" id="KW-0378">Hydrolase</keyword>
<dbReference type="Pfam" id="PF17652">
    <property type="entry name" value="Glyco_hydro81C"/>
    <property type="match status" value="1"/>
</dbReference>
<evidence type="ECO:0000256" key="2">
    <source>
        <dbReference type="ARBA" id="ARBA00010730"/>
    </source>
</evidence>
<feature type="domain" description="Glycosyl hydrolase family 81 N-terminal" evidence="9">
    <location>
        <begin position="38"/>
        <end position="345"/>
    </location>
</feature>
<evidence type="ECO:0000256" key="5">
    <source>
        <dbReference type="ARBA" id="ARBA00023277"/>
    </source>
</evidence>
<evidence type="ECO:0000313" key="11">
    <source>
        <dbReference type="EMBL" id="GMM44236.1"/>
    </source>
</evidence>
<evidence type="ECO:0000259" key="10">
    <source>
        <dbReference type="Pfam" id="PF17652"/>
    </source>
</evidence>
<dbReference type="Pfam" id="PF03639">
    <property type="entry name" value="Glyco_hydro_81"/>
    <property type="match status" value="1"/>
</dbReference>
<dbReference type="PANTHER" id="PTHR31983:SF0">
    <property type="entry name" value="GLUCAN ENDO-1,3-BETA-D-GLUCOSIDASE 2"/>
    <property type="match status" value="1"/>
</dbReference>
<reference evidence="11 12" key="1">
    <citation type="journal article" date="2023" name="Elife">
        <title>Identification of key yeast species and microbe-microbe interactions impacting larval growth of Drosophila in the wild.</title>
        <authorList>
            <person name="Mure A."/>
            <person name="Sugiura Y."/>
            <person name="Maeda R."/>
            <person name="Honda K."/>
            <person name="Sakurai N."/>
            <person name="Takahashi Y."/>
            <person name="Watada M."/>
            <person name="Katoh T."/>
            <person name="Gotoh A."/>
            <person name="Gotoh Y."/>
            <person name="Taniguchi I."/>
            <person name="Nakamura K."/>
            <person name="Hayashi T."/>
            <person name="Katayama T."/>
            <person name="Uemura T."/>
            <person name="Hattori Y."/>
        </authorList>
    </citation>
    <scope>NUCLEOTIDE SEQUENCE [LARGE SCALE GENOMIC DNA]</scope>
    <source>
        <strain evidence="11 12">PK-24</strain>
    </source>
</reference>
<dbReference type="GO" id="GO:0052861">
    <property type="term" value="F:endo-1,3(4)-beta-glucanase activity"/>
    <property type="evidence" value="ECO:0007669"/>
    <property type="project" value="InterPro"/>
</dbReference>
<dbReference type="EMBL" id="BTGB01000001">
    <property type="protein sequence ID" value="GMM44236.1"/>
    <property type="molecule type" value="Genomic_DNA"/>
</dbReference>
<evidence type="ECO:0000256" key="3">
    <source>
        <dbReference type="ARBA" id="ARBA00012780"/>
    </source>
</evidence>
<dbReference type="Gene3D" id="2.70.98.30">
    <property type="entry name" value="Golgi alpha-mannosidase II, domain 4"/>
    <property type="match status" value="1"/>
</dbReference>
<dbReference type="GO" id="GO:0071555">
    <property type="term" value="P:cell wall organization"/>
    <property type="evidence" value="ECO:0007669"/>
    <property type="project" value="UniProtKB-KW"/>
</dbReference>
<evidence type="ECO:0000256" key="7">
    <source>
        <dbReference type="ARBA" id="ARBA00023316"/>
    </source>
</evidence>
<organism evidence="11 12">
    <name type="scientific">Pichia kluyveri</name>
    <name type="common">Yeast</name>
    <dbReference type="NCBI Taxonomy" id="36015"/>
    <lineage>
        <taxon>Eukaryota</taxon>
        <taxon>Fungi</taxon>
        <taxon>Dikarya</taxon>
        <taxon>Ascomycota</taxon>
        <taxon>Saccharomycotina</taxon>
        <taxon>Pichiomycetes</taxon>
        <taxon>Pichiales</taxon>
        <taxon>Pichiaceae</taxon>
        <taxon>Pichia</taxon>
    </lineage>
</organism>
<dbReference type="Proteomes" id="UP001378960">
    <property type="component" value="Unassembled WGS sequence"/>
</dbReference>
<dbReference type="PANTHER" id="PTHR31983">
    <property type="entry name" value="ENDO-1,3(4)-BETA-GLUCANASE 1"/>
    <property type="match status" value="1"/>
</dbReference>
<protein>
    <recommendedName>
        <fullName evidence="3">glucan endo-1,3-beta-D-glucosidase</fullName>
        <ecNumber evidence="3">3.2.1.39</ecNumber>
    </recommendedName>
</protein>
<sequence length="715" mass="79377">MAQTTATPSQTSGDLFSVIATDAPSSLYSRMSSKTTVPSNVSKTSPIQTNNFWGNITLGDQSSYIYTHPYVVWKSNINNFTGLAISHQTDAQKVWGPINDHNAPNYFYSAAGIMSMVLGSSDFDNGFSMSLTNLKKMSIDVTLKSNNSNAGSMTSSILQGMGMVTAVYNNLIPQIHSQVGFQSVSGDTAPKAGIDKYKIVLNDGSVWFMYITFTNNQSCQFALKDSSHIIASNSINNCWIQICCGDFSDYDKAAGCYPIACTLSGSTSNNIGTYSFNYTTAGSGTTPLIYAFPHHVQSFTSKTSSKKSNASINDTVHGQLIGYLTNVFEMSENLPTSANMDPWSSISSFKNASYTQDELNSIRNVAVKDITNDVANLSNVNSMYYSGKILDKFAYVLYVLYYVLKDEDLTKQFLVKMKDAMNRFTGNRQIFPLCYETSWGGICSTGGMSNGDTGVDFGNSAYNDHHFHYGYHIHAAAIIAKIDQLVGDGSWLNNNKTWVNNLVRDVANPSESDNYFPIFRSYDFFIGHSFAHGITVYADGKDEESSSEDYNFNYAMKIWAQVIGDKQMENRANLILAITSRSMNNYMLYMSNNSSIPSRFVPNLVSGIKFENKIEHTTYFGTNAEYVHGIHMLPITPISSFIRKPDFVKEEWESYLINKINGVNSGWKSILMLNVALYDPNTAYNFFNTNNFNYGYLDDGLTLTWALAYSAGVRN</sequence>
<evidence type="ECO:0000256" key="4">
    <source>
        <dbReference type="ARBA" id="ARBA00022801"/>
    </source>
</evidence>